<evidence type="ECO:0000313" key="2">
    <source>
        <dbReference type="Proteomes" id="UP000273828"/>
    </source>
</evidence>
<proteinExistence type="predicted"/>
<dbReference type="AlphaFoldDB" id="A0A3N6LMH8"/>
<dbReference type="InterPro" id="IPR055927">
    <property type="entry name" value="DUF7504"/>
</dbReference>
<dbReference type="RefSeq" id="WP_124178418.1">
    <property type="nucleotide sequence ID" value="NZ_REFY01000003.1"/>
</dbReference>
<organism evidence="1 2">
    <name type="scientific">Natrarchaeobius halalkaliphilus</name>
    <dbReference type="NCBI Taxonomy" id="1679091"/>
    <lineage>
        <taxon>Archaea</taxon>
        <taxon>Methanobacteriati</taxon>
        <taxon>Methanobacteriota</taxon>
        <taxon>Stenosarchaea group</taxon>
        <taxon>Halobacteria</taxon>
        <taxon>Halobacteriales</taxon>
        <taxon>Natrialbaceae</taxon>
        <taxon>Natrarchaeobius</taxon>
    </lineage>
</organism>
<protein>
    <recommendedName>
        <fullName evidence="3">KaiC-like domain-containing protein</fullName>
    </recommendedName>
</protein>
<dbReference type="OrthoDB" id="252760at2157"/>
<dbReference type="Proteomes" id="UP000273828">
    <property type="component" value="Unassembled WGS sequence"/>
</dbReference>
<evidence type="ECO:0008006" key="3">
    <source>
        <dbReference type="Google" id="ProtNLM"/>
    </source>
</evidence>
<gene>
    <name evidence="1" type="ORF">EA462_10070</name>
</gene>
<name>A0A3N6LMH8_9EURY</name>
<reference evidence="1 2" key="1">
    <citation type="submission" date="2018-10" db="EMBL/GenBank/DDBJ databases">
        <title>Natrarchaeobius chitinivorans gen. nov., sp. nov., and Natrarchaeobius haloalkaliphilus sp. nov., alkaliphilic, chitin-utilizing haloarchaea from hypersaline alkaline lakes.</title>
        <authorList>
            <person name="Sorokin D.Y."/>
            <person name="Elcheninov A.G."/>
            <person name="Kostrikina N.A."/>
            <person name="Bale N.J."/>
            <person name="Sinninghe Damste J.S."/>
            <person name="Khijniak T.V."/>
            <person name="Kublanov I.V."/>
            <person name="Toshchakov S.V."/>
        </authorList>
    </citation>
    <scope>NUCLEOTIDE SEQUENCE [LARGE SCALE GENOMIC DNA]</scope>
    <source>
        <strain evidence="1 2">AArcht-Sl</strain>
    </source>
</reference>
<comment type="caution">
    <text evidence="1">The sequence shown here is derived from an EMBL/GenBank/DDBJ whole genome shotgun (WGS) entry which is preliminary data.</text>
</comment>
<dbReference type="EMBL" id="REFY01000003">
    <property type="protein sequence ID" value="RQG90313.1"/>
    <property type="molecule type" value="Genomic_DNA"/>
</dbReference>
<keyword evidence="2" id="KW-1185">Reference proteome</keyword>
<accession>A0A3N6LMH8</accession>
<sequence>MESTSGCMGGDRSGFAQTLDSLKRQGCNLLLVGSRTSKGHELVCRRLSALSSQEPRYRLLVTADSTTHRHGLTRPTETTTIEYATAESNPDGTALGNLGLEVIDAIDEFEAAADGLEPSELRVCVDSLVSLLQECETEAVFRLLHVVMSRTERARGMGHYHLPVSRDHDAVSLFEPMFDAVVELRTDDGVHEQRWHLRDREAPTDWIRLE</sequence>
<dbReference type="Pfam" id="PF24336">
    <property type="entry name" value="DUF7504"/>
    <property type="match status" value="1"/>
</dbReference>
<evidence type="ECO:0000313" key="1">
    <source>
        <dbReference type="EMBL" id="RQG90313.1"/>
    </source>
</evidence>